<comment type="caution">
    <text evidence="1">The sequence shown here is derived from an EMBL/GenBank/DDBJ whole genome shotgun (WGS) entry which is preliminary data.</text>
</comment>
<dbReference type="AlphaFoldDB" id="A0AAW9NM06"/>
<evidence type="ECO:0000313" key="1">
    <source>
        <dbReference type="EMBL" id="MEC1177537.1"/>
    </source>
</evidence>
<reference evidence="1 2" key="1">
    <citation type="submission" date="2023-03" db="EMBL/GenBank/DDBJ databases">
        <title>Bacillus Genome Sequencing.</title>
        <authorList>
            <person name="Dunlap C."/>
        </authorList>
    </citation>
    <scope>NUCLEOTIDE SEQUENCE [LARGE SCALE GENOMIC DNA]</scope>
    <source>
        <strain evidence="1 2">B-59205</strain>
    </source>
</reference>
<organism evidence="1 2">
    <name type="scientific">Metasolibacillus meyeri</name>
    <dbReference type="NCBI Taxonomy" id="1071052"/>
    <lineage>
        <taxon>Bacteria</taxon>
        <taxon>Bacillati</taxon>
        <taxon>Bacillota</taxon>
        <taxon>Bacilli</taxon>
        <taxon>Bacillales</taxon>
        <taxon>Caryophanaceae</taxon>
        <taxon>Metasolibacillus</taxon>
    </lineage>
</organism>
<protein>
    <submittedName>
        <fullName evidence="1">Uncharacterized protein</fullName>
    </submittedName>
</protein>
<dbReference type="RefSeq" id="WP_326121933.1">
    <property type="nucleotide sequence ID" value="NZ_JARSFG010000004.1"/>
</dbReference>
<accession>A0AAW9NM06</accession>
<proteinExistence type="predicted"/>
<keyword evidence="2" id="KW-1185">Reference proteome</keyword>
<evidence type="ECO:0000313" key="2">
    <source>
        <dbReference type="Proteomes" id="UP001344888"/>
    </source>
</evidence>
<name>A0AAW9NM06_9BACL</name>
<dbReference type="Proteomes" id="UP001344888">
    <property type="component" value="Unassembled WGS sequence"/>
</dbReference>
<gene>
    <name evidence="1" type="ORF">P9B03_03490</name>
</gene>
<sequence>MYIEKNLNELAAQIWQNKEEYGLIIDSVSVDSVNKRVLIGIIDYSKEHV</sequence>
<dbReference type="EMBL" id="JARSFG010000004">
    <property type="protein sequence ID" value="MEC1177537.1"/>
    <property type="molecule type" value="Genomic_DNA"/>
</dbReference>